<dbReference type="Proteomes" id="UP000032120">
    <property type="component" value="Unassembled WGS sequence"/>
</dbReference>
<accession>A0A0D0I077</accession>
<gene>
    <name evidence="1" type="ORF">SD72_04610</name>
</gene>
<evidence type="ECO:0000313" key="2">
    <source>
        <dbReference type="Proteomes" id="UP000032120"/>
    </source>
</evidence>
<sequence length="88" mass="9676">MIPPVLYLPMRMSDDGTSGADLRELPDGRRALLAYTALDRLALQCGEEQPWSLVGIEALAELKSEHKFDVVAFDPEIAPQLRVGGKLL</sequence>
<dbReference type="NCBIfam" id="NF042914">
    <property type="entry name" value="SAV915_dom"/>
    <property type="match status" value="1"/>
</dbReference>
<protein>
    <recommendedName>
        <fullName evidence="3">SseB protein N-terminal domain-containing protein</fullName>
    </recommendedName>
</protein>
<evidence type="ECO:0000313" key="1">
    <source>
        <dbReference type="EMBL" id="KIP53221.1"/>
    </source>
</evidence>
<comment type="caution">
    <text evidence="1">The sequence shown here is derived from an EMBL/GenBank/DDBJ whole genome shotgun (WGS) entry which is preliminary data.</text>
</comment>
<dbReference type="InterPro" id="IPR049975">
    <property type="entry name" value="SAV_915-like_dom"/>
</dbReference>
<keyword evidence="2" id="KW-1185">Reference proteome</keyword>
<reference evidence="1 2" key="1">
    <citation type="submission" date="2015-01" db="EMBL/GenBank/DDBJ databases">
        <title>Draft genome sequence of Leucobacter komagatae strain VKM ST2845.</title>
        <authorList>
            <person name="Karlyshev A.V."/>
            <person name="Kudryashova E.B."/>
        </authorList>
    </citation>
    <scope>NUCLEOTIDE SEQUENCE [LARGE SCALE GENOMIC DNA]</scope>
    <source>
        <strain evidence="1 2">VKM ST2845</strain>
    </source>
</reference>
<name>A0A0D0I077_9MICO</name>
<organism evidence="1 2">
    <name type="scientific">Leucobacter komagatae</name>
    <dbReference type="NCBI Taxonomy" id="55969"/>
    <lineage>
        <taxon>Bacteria</taxon>
        <taxon>Bacillati</taxon>
        <taxon>Actinomycetota</taxon>
        <taxon>Actinomycetes</taxon>
        <taxon>Micrococcales</taxon>
        <taxon>Microbacteriaceae</taxon>
        <taxon>Leucobacter</taxon>
    </lineage>
</organism>
<evidence type="ECO:0008006" key="3">
    <source>
        <dbReference type="Google" id="ProtNLM"/>
    </source>
</evidence>
<dbReference type="EMBL" id="JXSQ01000004">
    <property type="protein sequence ID" value="KIP53221.1"/>
    <property type="molecule type" value="Genomic_DNA"/>
</dbReference>
<dbReference type="AlphaFoldDB" id="A0A0D0I077"/>
<proteinExistence type="predicted"/>